<evidence type="ECO:0000313" key="2">
    <source>
        <dbReference type="Proteomes" id="UP000485058"/>
    </source>
</evidence>
<evidence type="ECO:0000313" key="1">
    <source>
        <dbReference type="EMBL" id="GFH19962.1"/>
    </source>
</evidence>
<comment type="caution">
    <text evidence="1">The sequence shown here is derived from an EMBL/GenBank/DDBJ whole genome shotgun (WGS) entry which is preliminary data.</text>
</comment>
<sequence length="141" mass="15621">MGLGLGPATQDVVCEDDVLPVRFPNLVDQITDVQRGLEVWELELPKCEVRCGAAVMVSRAVVCETWREKHPYASRHAGQFLLGKECCFAFANMDTSIAACQRVDYNSDRTNRPMSLLVQACLGPALSSICYVTARHVRPVH</sequence>
<gene>
    <name evidence="1" type="ORF">HaLaN_17002</name>
</gene>
<accession>A0A699ZVJ5</accession>
<name>A0A699ZVJ5_HAELA</name>
<proteinExistence type="predicted"/>
<protein>
    <submittedName>
        <fullName evidence="1">Uncharacterized protein</fullName>
    </submittedName>
</protein>
<keyword evidence="2" id="KW-1185">Reference proteome</keyword>
<dbReference type="AlphaFoldDB" id="A0A699ZVJ5"/>
<reference evidence="1 2" key="1">
    <citation type="submission" date="2020-02" db="EMBL/GenBank/DDBJ databases">
        <title>Draft genome sequence of Haematococcus lacustris strain NIES-144.</title>
        <authorList>
            <person name="Morimoto D."/>
            <person name="Nakagawa S."/>
            <person name="Yoshida T."/>
            <person name="Sawayama S."/>
        </authorList>
    </citation>
    <scope>NUCLEOTIDE SEQUENCE [LARGE SCALE GENOMIC DNA]</scope>
    <source>
        <strain evidence="1 2">NIES-144</strain>
    </source>
</reference>
<dbReference type="EMBL" id="BLLF01001548">
    <property type="protein sequence ID" value="GFH19962.1"/>
    <property type="molecule type" value="Genomic_DNA"/>
</dbReference>
<dbReference type="Proteomes" id="UP000485058">
    <property type="component" value="Unassembled WGS sequence"/>
</dbReference>
<organism evidence="1 2">
    <name type="scientific">Haematococcus lacustris</name>
    <name type="common">Green alga</name>
    <name type="synonym">Haematococcus pluvialis</name>
    <dbReference type="NCBI Taxonomy" id="44745"/>
    <lineage>
        <taxon>Eukaryota</taxon>
        <taxon>Viridiplantae</taxon>
        <taxon>Chlorophyta</taxon>
        <taxon>core chlorophytes</taxon>
        <taxon>Chlorophyceae</taxon>
        <taxon>CS clade</taxon>
        <taxon>Chlamydomonadales</taxon>
        <taxon>Haematococcaceae</taxon>
        <taxon>Haematococcus</taxon>
    </lineage>
</organism>